<gene>
    <name evidence="1" type="ORF">METZ01_LOCUS104832</name>
</gene>
<dbReference type="AlphaFoldDB" id="A0A381WIM1"/>
<protein>
    <submittedName>
        <fullName evidence="1">Uncharacterized protein</fullName>
    </submittedName>
</protein>
<reference evidence="1" key="1">
    <citation type="submission" date="2018-05" db="EMBL/GenBank/DDBJ databases">
        <authorList>
            <person name="Lanie J.A."/>
            <person name="Ng W.-L."/>
            <person name="Kazmierczak K.M."/>
            <person name="Andrzejewski T.M."/>
            <person name="Davidsen T.M."/>
            <person name="Wayne K.J."/>
            <person name="Tettelin H."/>
            <person name="Glass J.I."/>
            <person name="Rusch D."/>
            <person name="Podicherti R."/>
            <person name="Tsui H.-C.T."/>
            <person name="Winkler M.E."/>
        </authorList>
    </citation>
    <scope>NUCLEOTIDE SEQUENCE</scope>
</reference>
<proteinExistence type="predicted"/>
<sequence>MKRLRYQEQDCELTLQEGLEEYLDHIGPDAKLTGDENNGLDEGYRQFLLGHDCQHIIFGLALSLEEESILDTFAIQGTSGIPWKKTFQYAFSGGELTQLYKKLYKNYGISRILAISFRARKKKVMAWKRVKLMTKKWPWYFPQEYFSRTIKDLRDEYNIKILSEEELYFEDPTYM</sequence>
<accession>A0A381WIM1</accession>
<dbReference type="EMBL" id="UINC01011834">
    <property type="protein sequence ID" value="SVA51978.1"/>
    <property type="molecule type" value="Genomic_DNA"/>
</dbReference>
<evidence type="ECO:0000313" key="1">
    <source>
        <dbReference type="EMBL" id="SVA51978.1"/>
    </source>
</evidence>
<name>A0A381WIM1_9ZZZZ</name>
<organism evidence="1">
    <name type="scientific">marine metagenome</name>
    <dbReference type="NCBI Taxonomy" id="408172"/>
    <lineage>
        <taxon>unclassified sequences</taxon>
        <taxon>metagenomes</taxon>
        <taxon>ecological metagenomes</taxon>
    </lineage>
</organism>